<organism evidence="1 2">
    <name type="scientific">Austropuccinia psidii MF-1</name>
    <dbReference type="NCBI Taxonomy" id="1389203"/>
    <lineage>
        <taxon>Eukaryota</taxon>
        <taxon>Fungi</taxon>
        <taxon>Dikarya</taxon>
        <taxon>Basidiomycota</taxon>
        <taxon>Pucciniomycotina</taxon>
        <taxon>Pucciniomycetes</taxon>
        <taxon>Pucciniales</taxon>
        <taxon>Sphaerophragmiaceae</taxon>
        <taxon>Austropuccinia</taxon>
    </lineage>
</organism>
<protein>
    <submittedName>
        <fullName evidence="1">Uncharacterized protein</fullName>
    </submittedName>
</protein>
<dbReference type="EMBL" id="AVOT02001615">
    <property type="protein sequence ID" value="MBW0467552.1"/>
    <property type="molecule type" value="Genomic_DNA"/>
</dbReference>
<dbReference type="OrthoDB" id="3036073at2759"/>
<proteinExistence type="predicted"/>
<gene>
    <name evidence="1" type="ORF">O181_007267</name>
</gene>
<dbReference type="AlphaFoldDB" id="A0A9Q3BME7"/>
<evidence type="ECO:0000313" key="1">
    <source>
        <dbReference type="EMBL" id="MBW0467552.1"/>
    </source>
</evidence>
<comment type="caution">
    <text evidence="1">The sequence shown here is derived from an EMBL/GenBank/DDBJ whole genome shotgun (WGS) entry which is preliminary data.</text>
</comment>
<name>A0A9Q3BME7_9BASI</name>
<keyword evidence="2" id="KW-1185">Reference proteome</keyword>
<evidence type="ECO:0000313" key="2">
    <source>
        <dbReference type="Proteomes" id="UP000765509"/>
    </source>
</evidence>
<accession>A0A9Q3BME7</accession>
<dbReference type="Proteomes" id="UP000765509">
    <property type="component" value="Unassembled WGS sequence"/>
</dbReference>
<reference evidence="1" key="1">
    <citation type="submission" date="2021-03" db="EMBL/GenBank/DDBJ databases">
        <title>Draft genome sequence of rust myrtle Austropuccinia psidii MF-1, a brazilian biotype.</title>
        <authorList>
            <person name="Quecine M.C."/>
            <person name="Pachon D.M.R."/>
            <person name="Bonatelli M.L."/>
            <person name="Correr F.H."/>
            <person name="Franceschini L.M."/>
            <person name="Leite T.F."/>
            <person name="Margarido G.R.A."/>
            <person name="Almeida C.A."/>
            <person name="Ferrarezi J.A."/>
            <person name="Labate C.A."/>
        </authorList>
    </citation>
    <scope>NUCLEOTIDE SEQUENCE</scope>
    <source>
        <strain evidence="1">MF-1</strain>
    </source>
</reference>
<sequence length="111" mass="12339">MALPTLCFHASLEEKLDEEEEPKEIGTVLKVVPPYYHKYLNVLSKVKEEKPPPHHTCDYHIELEGSLPTVGLIYSLSNHESETPQAYIAGNVEKGCIRPSPSSTGEPLRVG</sequence>